<keyword evidence="10" id="KW-0472">Membrane</keyword>
<evidence type="ECO:0000259" key="11">
    <source>
        <dbReference type="Pfam" id="PF02518"/>
    </source>
</evidence>
<dbReference type="Pfam" id="PF23539">
    <property type="entry name" value="DUF7134"/>
    <property type="match status" value="1"/>
</dbReference>
<feature type="domain" description="Histidine kinase/HSP90-like ATPase" evidence="11">
    <location>
        <begin position="336"/>
        <end position="421"/>
    </location>
</feature>
<dbReference type="InterPro" id="IPR036890">
    <property type="entry name" value="HATPase_C_sf"/>
</dbReference>
<feature type="transmembrane region" description="Helical" evidence="10">
    <location>
        <begin position="114"/>
        <end position="145"/>
    </location>
</feature>
<keyword evidence="5" id="KW-0547">Nucleotide-binding</keyword>
<accession>A0A2T0N3Q9</accession>
<feature type="transmembrane region" description="Helical" evidence="10">
    <location>
        <begin position="186"/>
        <end position="204"/>
    </location>
</feature>
<evidence type="ECO:0000259" key="13">
    <source>
        <dbReference type="Pfam" id="PF23539"/>
    </source>
</evidence>
<organism evidence="14 15">
    <name type="scientific">Nonomuraea fuscirosea</name>
    <dbReference type="NCBI Taxonomy" id="1291556"/>
    <lineage>
        <taxon>Bacteria</taxon>
        <taxon>Bacillati</taxon>
        <taxon>Actinomycetota</taxon>
        <taxon>Actinomycetes</taxon>
        <taxon>Streptosporangiales</taxon>
        <taxon>Streptosporangiaceae</taxon>
        <taxon>Nonomuraea</taxon>
    </lineage>
</organism>
<dbReference type="GO" id="GO:0046983">
    <property type="term" value="F:protein dimerization activity"/>
    <property type="evidence" value="ECO:0007669"/>
    <property type="project" value="InterPro"/>
</dbReference>
<dbReference type="GO" id="GO:0000155">
    <property type="term" value="F:phosphorelay sensor kinase activity"/>
    <property type="evidence" value="ECO:0007669"/>
    <property type="project" value="InterPro"/>
</dbReference>
<dbReference type="AlphaFoldDB" id="A0A2T0N3Q9"/>
<dbReference type="Gene3D" id="1.20.5.1930">
    <property type="match status" value="1"/>
</dbReference>
<evidence type="ECO:0000256" key="10">
    <source>
        <dbReference type="SAM" id="Phobius"/>
    </source>
</evidence>
<evidence type="ECO:0000256" key="2">
    <source>
        <dbReference type="ARBA" id="ARBA00012438"/>
    </source>
</evidence>
<evidence type="ECO:0000256" key="6">
    <source>
        <dbReference type="ARBA" id="ARBA00022777"/>
    </source>
</evidence>
<keyword evidence="15" id="KW-1185">Reference proteome</keyword>
<protein>
    <recommendedName>
        <fullName evidence="2">histidine kinase</fullName>
        <ecNumber evidence="2">2.7.13.3</ecNumber>
    </recommendedName>
</protein>
<gene>
    <name evidence="14" type="ORF">B0I32_105245</name>
</gene>
<feature type="transmembrane region" description="Helical" evidence="10">
    <location>
        <begin position="61"/>
        <end position="78"/>
    </location>
</feature>
<dbReference type="EMBL" id="PVNG01000005">
    <property type="protein sequence ID" value="PRX66805.1"/>
    <property type="molecule type" value="Genomic_DNA"/>
</dbReference>
<dbReference type="PANTHER" id="PTHR24421:SF10">
    <property type="entry name" value="NITRATE_NITRITE SENSOR PROTEIN NARQ"/>
    <property type="match status" value="1"/>
</dbReference>
<keyword evidence="6 14" id="KW-0418">Kinase</keyword>
<evidence type="ECO:0000256" key="5">
    <source>
        <dbReference type="ARBA" id="ARBA00022741"/>
    </source>
</evidence>
<evidence type="ECO:0000313" key="14">
    <source>
        <dbReference type="EMBL" id="PRX66805.1"/>
    </source>
</evidence>
<evidence type="ECO:0000256" key="1">
    <source>
        <dbReference type="ARBA" id="ARBA00000085"/>
    </source>
</evidence>
<reference evidence="14 15" key="1">
    <citation type="submission" date="2018-03" db="EMBL/GenBank/DDBJ databases">
        <title>Genomic Encyclopedia of Type Strains, Phase III (KMG-III): the genomes of soil and plant-associated and newly described type strains.</title>
        <authorList>
            <person name="Whitman W."/>
        </authorList>
    </citation>
    <scope>NUCLEOTIDE SEQUENCE [LARGE SCALE GENOMIC DNA]</scope>
    <source>
        <strain evidence="14 15">CGMCC 4.7104</strain>
    </source>
</reference>
<dbReference type="InterPro" id="IPR011712">
    <property type="entry name" value="Sig_transdc_His_kin_sub3_dim/P"/>
</dbReference>
<keyword evidence="7" id="KW-0067">ATP-binding</keyword>
<comment type="caution">
    <text evidence="14">The sequence shown here is derived from an EMBL/GenBank/DDBJ whole genome shotgun (WGS) entry which is preliminary data.</text>
</comment>
<dbReference type="EC" id="2.7.13.3" evidence="2"/>
<dbReference type="Pfam" id="PF02518">
    <property type="entry name" value="HATPase_c"/>
    <property type="match status" value="1"/>
</dbReference>
<feature type="domain" description="Signal transduction histidine kinase subgroup 3 dimerisation and phosphoacceptor" evidence="12">
    <location>
        <begin position="224"/>
        <end position="288"/>
    </location>
</feature>
<keyword evidence="10" id="KW-1133">Transmembrane helix</keyword>
<evidence type="ECO:0000313" key="15">
    <source>
        <dbReference type="Proteomes" id="UP000238312"/>
    </source>
</evidence>
<feature type="transmembrane region" description="Helical" evidence="10">
    <location>
        <begin position="157"/>
        <end position="174"/>
    </location>
</feature>
<name>A0A2T0N3Q9_9ACTN</name>
<dbReference type="CDD" id="cd16917">
    <property type="entry name" value="HATPase_UhpB-NarQ-NarX-like"/>
    <property type="match status" value="1"/>
</dbReference>
<evidence type="ECO:0000259" key="12">
    <source>
        <dbReference type="Pfam" id="PF07730"/>
    </source>
</evidence>
<dbReference type="GO" id="GO:0005524">
    <property type="term" value="F:ATP binding"/>
    <property type="evidence" value="ECO:0007669"/>
    <property type="project" value="UniProtKB-KW"/>
</dbReference>
<evidence type="ECO:0000256" key="3">
    <source>
        <dbReference type="ARBA" id="ARBA00022553"/>
    </source>
</evidence>
<dbReference type="InterPro" id="IPR055558">
    <property type="entry name" value="DUF7134"/>
</dbReference>
<sequence length="425" mass="45505">MRLLEQLVVGVAATPHRRQGREHGPSPRWSPVPPGRYALAVIAFRRIADLWQRLDVVLRDLSLALLLGVAALVPALHGQGTQVGDLPARPFDALAYLVIALECLPLAVRRRRPAVALVLVSLGFVLDGLLAYRTFASIALPIALISAGAHLERGRRLTAVLLSVAYVPLAIALNRLGSAERLDGYVVFYLILVLAWGVGAWLRNTRAAEAERRRHVAEATRTAERTRIARELHDVVTHHVTAMVVQTEAARYLTAAPDRLDSTLSAVTDTGRRAITDLRHMLDLLDPGHHPEARASSTAGDLHALVEQTRQAGQPVEFTEEGTAADPAGSAEFVTYRVVQESLTNALKYAHGAPTVVRVRYGKKEISVEVSTEGSGSRAGSPGGSGRGLTGLRDRVDALGGEFSADEQAGGGFVVRALVPAGSPS</sequence>
<keyword evidence="3" id="KW-0597">Phosphoprotein</keyword>
<dbReference type="Gene3D" id="3.30.565.10">
    <property type="entry name" value="Histidine kinase-like ATPase, C-terminal domain"/>
    <property type="match status" value="1"/>
</dbReference>
<comment type="catalytic activity">
    <reaction evidence="1">
        <text>ATP + protein L-histidine = ADP + protein N-phospho-L-histidine.</text>
        <dbReference type="EC" id="2.7.13.3"/>
    </reaction>
</comment>
<evidence type="ECO:0000256" key="7">
    <source>
        <dbReference type="ARBA" id="ARBA00022840"/>
    </source>
</evidence>
<feature type="region of interest" description="Disordered" evidence="9">
    <location>
        <begin position="371"/>
        <end position="392"/>
    </location>
</feature>
<keyword evidence="8" id="KW-0902">Two-component regulatory system</keyword>
<feature type="transmembrane region" description="Helical" evidence="10">
    <location>
        <begin position="90"/>
        <end position="108"/>
    </location>
</feature>
<dbReference type="SUPFAM" id="SSF55874">
    <property type="entry name" value="ATPase domain of HSP90 chaperone/DNA topoisomerase II/histidine kinase"/>
    <property type="match status" value="1"/>
</dbReference>
<evidence type="ECO:0000256" key="8">
    <source>
        <dbReference type="ARBA" id="ARBA00023012"/>
    </source>
</evidence>
<dbReference type="Proteomes" id="UP000238312">
    <property type="component" value="Unassembled WGS sequence"/>
</dbReference>
<keyword evidence="4" id="KW-0808">Transferase</keyword>
<dbReference type="InterPro" id="IPR003594">
    <property type="entry name" value="HATPase_dom"/>
</dbReference>
<dbReference type="InterPro" id="IPR050482">
    <property type="entry name" value="Sensor_HK_TwoCompSys"/>
</dbReference>
<feature type="domain" description="DUF7134" evidence="13">
    <location>
        <begin position="51"/>
        <end position="204"/>
    </location>
</feature>
<evidence type="ECO:0000256" key="4">
    <source>
        <dbReference type="ARBA" id="ARBA00022679"/>
    </source>
</evidence>
<proteinExistence type="predicted"/>
<dbReference type="Pfam" id="PF07730">
    <property type="entry name" value="HisKA_3"/>
    <property type="match status" value="1"/>
</dbReference>
<dbReference type="GO" id="GO:0016020">
    <property type="term" value="C:membrane"/>
    <property type="evidence" value="ECO:0007669"/>
    <property type="project" value="InterPro"/>
</dbReference>
<evidence type="ECO:0000256" key="9">
    <source>
        <dbReference type="SAM" id="MobiDB-lite"/>
    </source>
</evidence>
<dbReference type="PANTHER" id="PTHR24421">
    <property type="entry name" value="NITRATE/NITRITE SENSOR PROTEIN NARX-RELATED"/>
    <property type="match status" value="1"/>
</dbReference>
<keyword evidence="10" id="KW-0812">Transmembrane</keyword>